<dbReference type="Proteomes" id="UP000231658">
    <property type="component" value="Unassembled WGS sequence"/>
</dbReference>
<gene>
    <name evidence="2" type="ORF">MTBPR1_20077</name>
</gene>
<keyword evidence="1" id="KW-0472">Membrane</keyword>
<keyword evidence="1" id="KW-1133">Transmembrane helix</keyword>
<keyword evidence="1" id="KW-0812">Transmembrane</keyword>
<keyword evidence="3" id="KW-1185">Reference proteome</keyword>
<evidence type="ECO:0000313" key="3">
    <source>
        <dbReference type="Proteomes" id="UP000231658"/>
    </source>
</evidence>
<organism evidence="2 3">
    <name type="scientific">Candidatus Terasakiella magnetica</name>
    <dbReference type="NCBI Taxonomy" id="1867952"/>
    <lineage>
        <taxon>Bacteria</taxon>
        <taxon>Pseudomonadati</taxon>
        <taxon>Pseudomonadota</taxon>
        <taxon>Alphaproteobacteria</taxon>
        <taxon>Rhodospirillales</taxon>
        <taxon>Terasakiellaceae</taxon>
        <taxon>Terasakiella</taxon>
    </lineage>
</organism>
<accession>A0A1C3RG43</accession>
<keyword evidence="2" id="KW-0808">Transferase</keyword>
<dbReference type="EMBL" id="FLYE01000012">
    <property type="protein sequence ID" value="SCA56229.1"/>
    <property type="molecule type" value="Genomic_DNA"/>
</dbReference>
<dbReference type="GO" id="GO:0016740">
    <property type="term" value="F:transferase activity"/>
    <property type="evidence" value="ECO:0007669"/>
    <property type="project" value="UniProtKB-KW"/>
</dbReference>
<dbReference type="STRING" id="1867952.MTBPR1_20077"/>
<protein>
    <submittedName>
        <fullName evidence="2">Glycosyltransferase</fullName>
    </submittedName>
</protein>
<proteinExistence type="predicted"/>
<dbReference type="RefSeq" id="WP_126465092.1">
    <property type="nucleotide sequence ID" value="NZ_FLYE01000012.1"/>
</dbReference>
<sequence>MLKKIIDIFSIFLTYLLCFLSIPIIEVLCRLSKRFDKRFDVGLGPKGIISNIYHKKSLELYNYSAETFCDNGTFITREFDCVFHENSQLPVVIKDILLFIRCIFKYRCLYMTFEGGPLRNLPFLSALEPHYLRASNVRTVILPFGSDIQVMTRSPELCFRHALAMDYPQTRRYWSQVDKTVKRWFKNADFIIGGLEWVDYMPGWDELMLNHFSIDMEKWSPINVKKIRDVGDPLVIFHAPNHKEIKGSNFLIRAVDELKSEGLDIQLDLVQGVANKELKARMENADIVFEQMVLGWYAMFALEGLCLGKPVICGIRTDLEDLYLFAGKLAENELPFIRADFKNLKEVLKGIYYMPQSELNEIAQKGPAFVSKHHSPKVIGKHFDHINKKLGV</sequence>
<feature type="transmembrane region" description="Helical" evidence="1">
    <location>
        <begin position="6"/>
        <end position="29"/>
    </location>
</feature>
<evidence type="ECO:0000313" key="2">
    <source>
        <dbReference type="EMBL" id="SCA56229.1"/>
    </source>
</evidence>
<name>A0A1C3RG43_9PROT</name>
<reference evidence="2 3" key="1">
    <citation type="submission" date="2016-07" db="EMBL/GenBank/DDBJ databases">
        <authorList>
            <person name="Lefevre C.T."/>
        </authorList>
    </citation>
    <scope>NUCLEOTIDE SEQUENCE [LARGE SCALE GENOMIC DNA]</scope>
    <source>
        <strain evidence="2">PR1</strain>
    </source>
</reference>
<dbReference type="OrthoDB" id="9809622at2"/>
<evidence type="ECO:0000256" key="1">
    <source>
        <dbReference type="SAM" id="Phobius"/>
    </source>
</evidence>
<dbReference type="SUPFAM" id="SSF53756">
    <property type="entry name" value="UDP-Glycosyltransferase/glycogen phosphorylase"/>
    <property type="match status" value="1"/>
</dbReference>
<dbReference type="AlphaFoldDB" id="A0A1C3RG43"/>